<dbReference type="GO" id="GO:0043596">
    <property type="term" value="C:nuclear replication fork"/>
    <property type="evidence" value="ECO:0007669"/>
    <property type="project" value="TreeGrafter"/>
</dbReference>
<accession>A0AA36HHU2</accession>
<reference evidence="3" key="1">
    <citation type="submission" date="2023-07" db="EMBL/GenBank/DDBJ databases">
        <authorList>
            <consortium name="CYATHOMIX"/>
        </authorList>
    </citation>
    <scope>NUCLEOTIDE SEQUENCE</scope>
    <source>
        <strain evidence="3">N/A</strain>
    </source>
</reference>
<evidence type="ECO:0000313" key="3">
    <source>
        <dbReference type="EMBL" id="CAJ0610676.1"/>
    </source>
</evidence>
<name>A0AA36HHU2_CYLNA</name>
<dbReference type="Gene3D" id="3.40.50.300">
    <property type="entry name" value="P-loop containing nucleotide triphosphate hydrolases"/>
    <property type="match status" value="1"/>
</dbReference>
<feature type="domain" description="Helicase ATP-binding" evidence="2">
    <location>
        <begin position="1"/>
        <end position="131"/>
    </location>
</feature>
<dbReference type="PANTHER" id="PTHR45766:SF6">
    <property type="entry name" value="SWI_SNF-RELATED MATRIX-ASSOCIATED ACTIN-DEPENDENT REGULATOR OF CHROMATIN SUBFAMILY A-LIKE PROTEIN 1"/>
    <property type="match status" value="1"/>
</dbReference>
<evidence type="ECO:0000259" key="2">
    <source>
        <dbReference type="PROSITE" id="PS51192"/>
    </source>
</evidence>
<dbReference type="GO" id="GO:0031297">
    <property type="term" value="P:replication fork processing"/>
    <property type="evidence" value="ECO:0007669"/>
    <property type="project" value="TreeGrafter"/>
</dbReference>
<keyword evidence="1" id="KW-0378">Hydrolase</keyword>
<gene>
    <name evidence="3" type="ORF">CYNAS_LOCUS22659</name>
</gene>
<dbReference type="SUPFAM" id="SSF52540">
    <property type="entry name" value="P-loop containing nucleoside triphosphate hydrolases"/>
    <property type="match status" value="1"/>
</dbReference>
<dbReference type="Pfam" id="PF00176">
    <property type="entry name" value="SNF2-rel_dom"/>
    <property type="match status" value="1"/>
</dbReference>
<dbReference type="PANTHER" id="PTHR45766">
    <property type="entry name" value="DNA ANNEALING HELICASE AND ENDONUCLEASE ZRANB3 FAMILY MEMBER"/>
    <property type="match status" value="1"/>
</dbReference>
<dbReference type="InterPro" id="IPR000330">
    <property type="entry name" value="SNF2_N"/>
</dbReference>
<keyword evidence="4" id="KW-1185">Reference proteome</keyword>
<organism evidence="3 4">
    <name type="scientific">Cylicocyclus nassatus</name>
    <name type="common">Nematode worm</name>
    <dbReference type="NCBI Taxonomy" id="53992"/>
    <lineage>
        <taxon>Eukaryota</taxon>
        <taxon>Metazoa</taxon>
        <taxon>Ecdysozoa</taxon>
        <taxon>Nematoda</taxon>
        <taxon>Chromadorea</taxon>
        <taxon>Rhabditida</taxon>
        <taxon>Rhabditina</taxon>
        <taxon>Rhabditomorpha</taxon>
        <taxon>Strongyloidea</taxon>
        <taxon>Strongylidae</taxon>
        <taxon>Cylicocyclus</taxon>
    </lineage>
</organism>
<dbReference type="GO" id="GO:0006281">
    <property type="term" value="P:DNA repair"/>
    <property type="evidence" value="ECO:0007669"/>
    <property type="project" value="TreeGrafter"/>
</dbReference>
<dbReference type="InterPro" id="IPR027417">
    <property type="entry name" value="P-loop_NTPase"/>
</dbReference>
<dbReference type="Proteomes" id="UP001176961">
    <property type="component" value="Unassembled WGS sequence"/>
</dbReference>
<dbReference type="AlphaFoldDB" id="A0AA36HHU2"/>
<sequence>MGTGKTRTAFVKASEIGTKILIVCPLSVIPQWVEELKSNGHRCDNLRIDAPVNNWGIINYESIWRKEPGWYEDYDTVIIDESQNIGNDRSKRTKYILKYITPNRNVILLSGTPDSGHYENLYTQLKALGWGGTKSKFYNFYVNTAIVEFVPGIKTRKITGYKNVDSLKQLCKNMGCDFLKSSECLELPEQIDIDIKVSKSRDYSRFKKDLIVTVNEEEMVGNSSIAEVIGLRKIASLGKKSAYCDLVKSTDKRLIVFYNFDAELNNLRQWNRLSEKTMYICNGKVKDVDQWKQDESGVLCVQYQAGATEELKQGEYSLEWKGYVGMNQIDGFICDTGATFYWDGSDYIEF</sequence>
<dbReference type="GO" id="GO:0005524">
    <property type="term" value="F:ATP binding"/>
    <property type="evidence" value="ECO:0007669"/>
    <property type="project" value="InterPro"/>
</dbReference>
<dbReference type="EMBL" id="CATQJL010000347">
    <property type="protein sequence ID" value="CAJ0610676.1"/>
    <property type="molecule type" value="Genomic_DNA"/>
</dbReference>
<evidence type="ECO:0000256" key="1">
    <source>
        <dbReference type="ARBA" id="ARBA00022801"/>
    </source>
</evidence>
<proteinExistence type="predicted"/>
<dbReference type="PROSITE" id="PS51192">
    <property type="entry name" value="HELICASE_ATP_BIND_1"/>
    <property type="match status" value="1"/>
</dbReference>
<evidence type="ECO:0000313" key="4">
    <source>
        <dbReference type="Proteomes" id="UP001176961"/>
    </source>
</evidence>
<dbReference type="GO" id="GO:0016787">
    <property type="term" value="F:hydrolase activity"/>
    <property type="evidence" value="ECO:0007669"/>
    <property type="project" value="UniProtKB-KW"/>
</dbReference>
<dbReference type="InterPro" id="IPR014001">
    <property type="entry name" value="Helicase_ATP-bd"/>
</dbReference>
<comment type="caution">
    <text evidence="3">The sequence shown here is derived from an EMBL/GenBank/DDBJ whole genome shotgun (WGS) entry which is preliminary data.</text>
</comment>
<protein>
    <recommendedName>
        <fullName evidence="2">Helicase ATP-binding domain-containing protein</fullName>
    </recommendedName>
</protein>